<dbReference type="EMBL" id="JAGMUV010000018">
    <property type="protein sequence ID" value="KAH7129238.1"/>
    <property type="molecule type" value="Genomic_DNA"/>
</dbReference>
<evidence type="ECO:0000313" key="3">
    <source>
        <dbReference type="Proteomes" id="UP000738349"/>
    </source>
</evidence>
<dbReference type="PANTHER" id="PTHR24148:SF73">
    <property type="entry name" value="HET DOMAIN PROTEIN (AFU_ORTHOLOGUE AFUA_8G01020)"/>
    <property type="match status" value="1"/>
</dbReference>
<gene>
    <name evidence="2" type="ORF">EDB81DRAFT_907285</name>
</gene>
<dbReference type="PANTHER" id="PTHR24148">
    <property type="entry name" value="ANKYRIN REPEAT DOMAIN-CONTAINING PROTEIN 39 HOMOLOG-RELATED"/>
    <property type="match status" value="1"/>
</dbReference>
<protein>
    <submittedName>
        <fullName evidence="2">Heterokaryon incompatibility protein-domain-containing protein</fullName>
    </submittedName>
</protein>
<feature type="domain" description="Heterokaryon incompatibility" evidence="1">
    <location>
        <begin position="42"/>
        <end position="188"/>
    </location>
</feature>
<dbReference type="Pfam" id="PF26639">
    <property type="entry name" value="Het-6_barrel"/>
    <property type="match status" value="1"/>
</dbReference>
<dbReference type="AlphaFoldDB" id="A0A9P9E1B1"/>
<dbReference type="InterPro" id="IPR010730">
    <property type="entry name" value="HET"/>
</dbReference>
<keyword evidence="3" id="KW-1185">Reference proteome</keyword>
<comment type="caution">
    <text evidence="2">The sequence shown here is derived from an EMBL/GenBank/DDBJ whole genome shotgun (WGS) entry which is preliminary data.</text>
</comment>
<accession>A0A9P9E1B1</accession>
<dbReference type="OrthoDB" id="5571888at2759"/>
<evidence type="ECO:0000313" key="2">
    <source>
        <dbReference type="EMBL" id="KAH7129238.1"/>
    </source>
</evidence>
<organism evidence="2 3">
    <name type="scientific">Dactylonectria macrodidyma</name>
    <dbReference type="NCBI Taxonomy" id="307937"/>
    <lineage>
        <taxon>Eukaryota</taxon>
        <taxon>Fungi</taxon>
        <taxon>Dikarya</taxon>
        <taxon>Ascomycota</taxon>
        <taxon>Pezizomycotina</taxon>
        <taxon>Sordariomycetes</taxon>
        <taxon>Hypocreomycetidae</taxon>
        <taxon>Hypocreales</taxon>
        <taxon>Nectriaceae</taxon>
        <taxon>Dactylonectria</taxon>
    </lineage>
</organism>
<evidence type="ECO:0000259" key="1">
    <source>
        <dbReference type="Pfam" id="PF06985"/>
    </source>
</evidence>
<proteinExistence type="predicted"/>
<reference evidence="2" key="1">
    <citation type="journal article" date="2021" name="Nat. Commun.">
        <title>Genetic determinants of endophytism in the Arabidopsis root mycobiome.</title>
        <authorList>
            <person name="Mesny F."/>
            <person name="Miyauchi S."/>
            <person name="Thiergart T."/>
            <person name="Pickel B."/>
            <person name="Atanasova L."/>
            <person name="Karlsson M."/>
            <person name="Huettel B."/>
            <person name="Barry K.W."/>
            <person name="Haridas S."/>
            <person name="Chen C."/>
            <person name="Bauer D."/>
            <person name="Andreopoulos W."/>
            <person name="Pangilinan J."/>
            <person name="LaButti K."/>
            <person name="Riley R."/>
            <person name="Lipzen A."/>
            <person name="Clum A."/>
            <person name="Drula E."/>
            <person name="Henrissat B."/>
            <person name="Kohler A."/>
            <person name="Grigoriev I.V."/>
            <person name="Martin F.M."/>
            <person name="Hacquard S."/>
        </authorList>
    </citation>
    <scope>NUCLEOTIDE SEQUENCE</scope>
    <source>
        <strain evidence="2">MPI-CAGE-AT-0147</strain>
    </source>
</reference>
<dbReference type="Pfam" id="PF06985">
    <property type="entry name" value="HET"/>
    <property type="match status" value="1"/>
</dbReference>
<sequence length="561" mass="64180">MANSLYSDLQNDEFRLLKAFYDQNRVLSCNMTAFNLDSHPAYTALSYAWGKELFAVPISCNGETINISRSLLSAFEAFVECPSLQTPEWVWADFLCINQKDEAEKAVQIRVMDQIYKKAEIVTIWSGTGDVKTQESLRTLENFGCMIARSPPIHSMDYVMSLSGDPQWTELEPFFRREWFTRSWVVQEVLLAQKARLVCGTTSIDWNKVIDLYLGCLEESQSNKVMLIRHELGYNVLRSLYDLSRKLGSSYYDLELLNLIRQRVCKEPVDKVYSILGLINPEVRAKIVIDYKIDPWSIFIRLAQELLKHHGPDVFILAPSVERPPELPSWVPNLLSSPLMTHAWYKHTASKLEEATGVDPEYKIPDKAALLTVDAPGICMAIIGNVYPLPDLSDGIITEHHARELLEAVKFCRTIWAQRNQKFKLKENVLTLIGGVVSRREGLERPIMDEFNEMIRNLKGFLNGDMFNTPNAHFMQSMMDAWKGACLFTTEDNHVGLGPKTMQRGDKVWIFFKASTPFVLRGNKDRVTHQLLGPAYIHTFMDGTAFEAKNPRETYEILTIQ</sequence>
<name>A0A9P9E1B1_9HYPO</name>
<dbReference type="Proteomes" id="UP000738349">
    <property type="component" value="Unassembled WGS sequence"/>
</dbReference>
<dbReference type="InterPro" id="IPR052895">
    <property type="entry name" value="HetReg/Transcr_Mod"/>
</dbReference>